<accession>A0A165LJI9</accession>
<proteinExistence type="predicted"/>
<keyword evidence="2" id="KW-1185">Reference proteome</keyword>
<name>A0A165LJI9_9APHY</name>
<dbReference type="EMBL" id="KV429127">
    <property type="protein sequence ID" value="KZT64499.1"/>
    <property type="molecule type" value="Genomic_DNA"/>
</dbReference>
<organism evidence="1 2">
    <name type="scientific">Daedalea quercina L-15889</name>
    <dbReference type="NCBI Taxonomy" id="1314783"/>
    <lineage>
        <taxon>Eukaryota</taxon>
        <taxon>Fungi</taxon>
        <taxon>Dikarya</taxon>
        <taxon>Basidiomycota</taxon>
        <taxon>Agaricomycotina</taxon>
        <taxon>Agaricomycetes</taxon>
        <taxon>Polyporales</taxon>
        <taxon>Fomitopsis</taxon>
    </lineage>
</organism>
<dbReference type="Pfam" id="PF20174">
    <property type="entry name" value="DUF6540"/>
    <property type="match status" value="1"/>
</dbReference>
<sequence length="154" mass="17498">MPLRMYLAQYSRHGDTAKEPKDYLPRHWVIAIRFSKPEGGKSTGTVLHVKGVTGGQWEFERINDDVYARSPAWAGCIFLGTIDASNVDKLERLLATIPLQHGHATWNSQNWAWDALKLMRQQGYNVQLPASKSVMDEMMIKAKSVDWEHADDSN</sequence>
<reference evidence="1 2" key="1">
    <citation type="journal article" date="2016" name="Mol. Biol. Evol.">
        <title>Comparative Genomics of Early-Diverging Mushroom-Forming Fungi Provides Insights into the Origins of Lignocellulose Decay Capabilities.</title>
        <authorList>
            <person name="Nagy L.G."/>
            <person name="Riley R."/>
            <person name="Tritt A."/>
            <person name="Adam C."/>
            <person name="Daum C."/>
            <person name="Floudas D."/>
            <person name="Sun H."/>
            <person name="Yadav J.S."/>
            <person name="Pangilinan J."/>
            <person name="Larsson K.H."/>
            <person name="Matsuura K."/>
            <person name="Barry K."/>
            <person name="Labutti K."/>
            <person name="Kuo R."/>
            <person name="Ohm R.A."/>
            <person name="Bhattacharya S.S."/>
            <person name="Shirouzu T."/>
            <person name="Yoshinaga Y."/>
            <person name="Martin F.M."/>
            <person name="Grigoriev I.V."/>
            <person name="Hibbett D.S."/>
        </authorList>
    </citation>
    <scope>NUCLEOTIDE SEQUENCE [LARGE SCALE GENOMIC DNA]</scope>
    <source>
        <strain evidence="1 2">L-15889</strain>
    </source>
</reference>
<evidence type="ECO:0000313" key="2">
    <source>
        <dbReference type="Proteomes" id="UP000076727"/>
    </source>
</evidence>
<dbReference type="Proteomes" id="UP000076727">
    <property type="component" value="Unassembled WGS sequence"/>
</dbReference>
<dbReference type="AlphaFoldDB" id="A0A165LJI9"/>
<gene>
    <name evidence="1" type="ORF">DAEQUDRAFT_717977</name>
</gene>
<dbReference type="InterPro" id="IPR046670">
    <property type="entry name" value="DUF6540"/>
</dbReference>
<protein>
    <submittedName>
        <fullName evidence="1">Uncharacterized protein</fullName>
    </submittedName>
</protein>
<evidence type="ECO:0000313" key="1">
    <source>
        <dbReference type="EMBL" id="KZT64499.1"/>
    </source>
</evidence>
<dbReference type="OrthoDB" id="37659at2759"/>